<dbReference type="Gene3D" id="3.40.50.10310">
    <property type="entry name" value="Creatininase"/>
    <property type="match status" value="1"/>
</dbReference>
<keyword evidence="2" id="KW-0479">Metal-binding</keyword>
<dbReference type="Pfam" id="PF02633">
    <property type="entry name" value="Creatininase"/>
    <property type="match status" value="1"/>
</dbReference>
<evidence type="ECO:0000256" key="5">
    <source>
        <dbReference type="ARBA" id="ARBA00024029"/>
    </source>
</evidence>
<dbReference type="PANTHER" id="PTHR35005">
    <property type="entry name" value="3-DEHYDRO-SCYLLO-INOSOSE HYDROLASE"/>
    <property type="match status" value="1"/>
</dbReference>
<evidence type="ECO:0000256" key="4">
    <source>
        <dbReference type="ARBA" id="ARBA00022833"/>
    </source>
</evidence>
<dbReference type="SUPFAM" id="SSF102215">
    <property type="entry name" value="Creatininase"/>
    <property type="match status" value="1"/>
</dbReference>
<dbReference type="EMBL" id="CP069127">
    <property type="protein sequence ID" value="QRG65198.1"/>
    <property type="molecule type" value="Genomic_DNA"/>
</dbReference>
<evidence type="ECO:0000313" key="6">
    <source>
        <dbReference type="EMBL" id="QRG65198.1"/>
    </source>
</evidence>
<keyword evidence="7" id="KW-1185">Reference proteome</keyword>
<reference evidence="6 7" key="1">
    <citation type="submission" date="2021-01" db="EMBL/GenBank/DDBJ databases">
        <title>Identification of strong promoters based on the transcriptome of Brevibacillus choshinensis.</title>
        <authorList>
            <person name="Yao D."/>
            <person name="Zhang K."/>
            <person name="Wu J."/>
        </authorList>
    </citation>
    <scope>NUCLEOTIDE SEQUENCE [LARGE SCALE GENOMIC DNA]</scope>
    <source>
        <strain evidence="6 7">HPD31-SP3</strain>
    </source>
</reference>
<evidence type="ECO:0000313" key="7">
    <source>
        <dbReference type="Proteomes" id="UP000596248"/>
    </source>
</evidence>
<dbReference type="InterPro" id="IPR003785">
    <property type="entry name" value="Creatininase/forma_Hydrolase"/>
</dbReference>
<organism evidence="6 7">
    <name type="scientific">Brevibacillus choshinensis</name>
    <dbReference type="NCBI Taxonomy" id="54911"/>
    <lineage>
        <taxon>Bacteria</taxon>
        <taxon>Bacillati</taxon>
        <taxon>Bacillota</taxon>
        <taxon>Bacilli</taxon>
        <taxon>Bacillales</taxon>
        <taxon>Paenibacillaceae</taxon>
        <taxon>Brevibacillus</taxon>
    </lineage>
</organism>
<dbReference type="RefSeq" id="WP_203254716.1">
    <property type="nucleotide sequence ID" value="NZ_CP069127.1"/>
</dbReference>
<name>A0ABX7FHF2_BRECH</name>
<proteinExistence type="inferred from homology"/>
<sequence>MKKYLFAEMTWPEIQQVIREGRVAVVPVAMIEEHGHHLPVDTDLVLANEVCVRAAKKIPSEMVVIPPINHGYAPHQMDFPGVISISSQTFISYVTDVCRSLAHQGFKKILLLNGHGSNVSLLQVVARQTILEYPDVMCASISHWDTQPVIELAEEIRESENPGGMNHACELETSMYLAIREELVQMDKAVRDMDKFKTSKYFWLDLVGKGEGRPVIMMPYWSSISETGTLGDPTVATKEKGERLLEAAVEGLVEFIRIFRERPHHTRVIHHDREWNMMKKQSEFQ</sequence>
<evidence type="ECO:0000256" key="1">
    <source>
        <dbReference type="ARBA" id="ARBA00001947"/>
    </source>
</evidence>
<evidence type="ECO:0000256" key="2">
    <source>
        <dbReference type="ARBA" id="ARBA00022723"/>
    </source>
</evidence>
<comment type="similarity">
    <text evidence="5">Belongs to the creatininase superfamily.</text>
</comment>
<comment type="cofactor">
    <cofactor evidence="1">
        <name>Zn(2+)</name>
        <dbReference type="ChEBI" id="CHEBI:29105"/>
    </cofactor>
</comment>
<keyword evidence="4" id="KW-0862">Zinc</keyword>
<evidence type="ECO:0000256" key="3">
    <source>
        <dbReference type="ARBA" id="ARBA00022801"/>
    </source>
</evidence>
<protein>
    <submittedName>
        <fullName evidence="6">Creatininase family protein</fullName>
    </submittedName>
</protein>
<keyword evidence="3" id="KW-0378">Hydrolase</keyword>
<gene>
    <name evidence="6" type="ORF">JNE38_16260</name>
</gene>
<dbReference type="InterPro" id="IPR024087">
    <property type="entry name" value="Creatininase-like_sf"/>
</dbReference>
<dbReference type="PANTHER" id="PTHR35005:SF1">
    <property type="entry name" value="2-AMINO-5-FORMYLAMINO-6-RIBOSYLAMINOPYRIMIDIN-4(3H)-ONE 5'-MONOPHOSPHATE DEFORMYLASE"/>
    <property type="match status" value="1"/>
</dbReference>
<dbReference type="Proteomes" id="UP000596248">
    <property type="component" value="Chromosome"/>
</dbReference>
<accession>A0ABX7FHF2</accession>